<dbReference type="SUPFAM" id="SSF53098">
    <property type="entry name" value="Ribonuclease H-like"/>
    <property type="match status" value="2"/>
</dbReference>
<dbReference type="FunFam" id="1.10.340.70:FF:000001">
    <property type="entry name" value="Retrovirus-related Pol polyprotein from transposon gypsy-like Protein"/>
    <property type="match status" value="1"/>
</dbReference>
<organism evidence="5 6">
    <name type="scientific">Phytophthora rubi</name>
    <dbReference type="NCBI Taxonomy" id="129364"/>
    <lineage>
        <taxon>Eukaryota</taxon>
        <taxon>Sar</taxon>
        <taxon>Stramenopiles</taxon>
        <taxon>Oomycota</taxon>
        <taxon>Peronosporomycetes</taxon>
        <taxon>Peronosporales</taxon>
        <taxon>Peronosporaceae</taxon>
        <taxon>Phytophthora</taxon>
    </lineage>
</organism>
<dbReference type="InterPro" id="IPR000953">
    <property type="entry name" value="Chromo/chromo_shadow_dom"/>
</dbReference>
<dbReference type="Gene3D" id="3.30.70.270">
    <property type="match status" value="4"/>
</dbReference>
<evidence type="ECO:0000313" key="6">
    <source>
        <dbReference type="Proteomes" id="UP000435112"/>
    </source>
</evidence>
<dbReference type="Pfam" id="PF13456">
    <property type="entry name" value="RVT_3"/>
    <property type="match status" value="1"/>
</dbReference>
<evidence type="ECO:0000259" key="3">
    <source>
        <dbReference type="PROSITE" id="PS50013"/>
    </source>
</evidence>
<feature type="compositionally biased region" description="Basic and acidic residues" evidence="2">
    <location>
        <begin position="205"/>
        <end position="214"/>
    </location>
</feature>
<dbReference type="Proteomes" id="UP000435112">
    <property type="component" value="Unassembled WGS sequence"/>
</dbReference>
<dbReference type="CDD" id="cd09279">
    <property type="entry name" value="RNase_HI_like"/>
    <property type="match status" value="1"/>
</dbReference>
<feature type="region of interest" description="Disordered" evidence="2">
    <location>
        <begin position="566"/>
        <end position="592"/>
    </location>
</feature>
<dbReference type="CDD" id="cd00024">
    <property type="entry name" value="CD_CSD"/>
    <property type="match status" value="1"/>
</dbReference>
<dbReference type="GO" id="GO:0003676">
    <property type="term" value="F:nucleic acid binding"/>
    <property type="evidence" value="ECO:0007669"/>
    <property type="project" value="InterPro"/>
</dbReference>
<dbReference type="SMART" id="SM00298">
    <property type="entry name" value="CHROMO"/>
    <property type="match status" value="1"/>
</dbReference>
<dbReference type="InterPro" id="IPR016197">
    <property type="entry name" value="Chromo-like_dom_sf"/>
</dbReference>
<dbReference type="InterPro" id="IPR002156">
    <property type="entry name" value="RNaseH_domain"/>
</dbReference>
<dbReference type="OrthoDB" id="124389at2759"/>
<dbReference type="InterPro" id="IPR023780">
    <property type="entry name" value="Chromo_domain"/>
</dbReference>
<dbReference type="EMBL" id="QXFU01003110">
    <property type="protein sequence ID" value="KAE8978262.1"/>
    <property type="molecule type" value="Genomic_DNA"/>
</dbReference>
<keyword evidence="1" id="KW-0511">Multifunctional enzyme</keyword>
<accession>A0A6A3I9W2</accession>
<dbReference type="Pfam" id="PF17919">
    <property type="entry name" value="RT_RNaseH_2"/>
    <property type="match status" value="1"/>
</dbReference>
<dbReference type="InterPro" id="IPR036397">
    <property type="entry name" value="RNaseH_sf"/>
</dbReference>
<dbReference type="Pfam" id="PF00385">
    <property type="entry name" value="Chromo"/>
    <property type="match status" value="1"/>
</dbReference>
<feature type="domain" description="Integrase catalytic" evidence="4">
    <location>
        <begin position="1269"/>
        <end position="1429"/>
    </location>
</feature>
<feature type="region of interest" description="Disordered" evidence="2">
    <location>
        <begin position="202"/>
        <end position="247"/>
    </location>
</feature>
<evidence type="ECO:0000259" key="4">
    <source>
        <dbReference type="PROSITE" id="PS50994"/>
    </source>
</evidence>
<dbReference type="PANTHER" id="PTHR37984:SF5">
    <property type="entry name" value="PROTEIN NYNRIN-LIKE"/>
    <property type="match status" value="1"/>
</dbReference>
<evidence type="ECO:0000313" key="5">
    <source>
        <dbReference type="EMBL" id="KAE8978262.1"/>
    </source>
</evidence>
<dbReference type="Pfam" id="PF17921">
    <property type="entry name" value="Integrase_H2C2"/>
    <property type="match status" value="1"/>
</dbReference>
<feature type="region of interest" description="Disordered" evidence="2">
    <location>
        <begin position="262"/>
        <end position="333"/>
    </location>
</feature>
<dbReference type="Gene3D" id="3.10.10.10">
    <property type="entry name" value="HIV Type 1 Reverse Transcriptase, subunit A, domain 1"/>
    <property type="match status" value="2"/>
</dbReference>
<dbReference type="GO" id="GO:0004523">
    <property type="term" value="F:RNA-DNA hybrid ribonuclease activity"/>
    <property type="evidence" value="ECO:0007669"/>
    <property type="project" value="InterPro"/>
</dbReference>
<protein>
    <submittedName>
        <fullName evidence="5">Uncharacterized protein</fullName>
    </submittedName>
</protein>
<sequence length="1664" mass="188625">MGCYVDRSQSQDCVGIGDTVYSTAGRTRIKITLAGYLVYLFDIWVGDLSGQEAILGMDFMVPAGIRLDLADGSPCLPDEVRIQLSGRRQLYNDKARIIRLDQHLQIDVGDSTEVPMRRQTADQDSLWVTRGNRWVPTVSRGPGQMLYLTITNIGDKKLILQGDERIAMWLAGDRMPRLQGFVTVGSRRYLERQNLALQATTNAKVSEKYQHPEQPDLPAVERPTYPTPRAILRKSNPGSDRQLRSGEQRFVLPVQVAVGLPDPEAEVGDSTPTPQNGDLESTTSPDLGGQRVDGAVDESESQSMMGAASDSEECRKEVEEPIPEAAPSDPTPGGTTAEIAIQLEDEQVCYHEGGDLIAEEVESGMAVLPEVTQATEDVTIEDIQVGDPTVNSADEIDRLRQLIWRRRHLLIGKGNALPPAARGIVCDIDVGGAKPIAQRMRKVAPQFREKLSDLIKGLLGARIINMSTSPWASPIVVIIKKNGVDIRLCIDYRLVNSLTRLMIYPMPLINDLLEDLDKVLWYSFITHFGLFEWNRMPFGLKNAPQIYQRMLDNALYGFTRIPRLEKNPARKQPDPEASPDLIPSEPKDDDKKSVLGRRSYIDDILITAESWDHLCKRVEGLLEVCDEWNLSISVVKSFWGKNRVEYLGHKVSSHGLEANPKDLSALTELPFPGSLRAMQSFLGSLNYYSKFIEDYAIYAAVLYKLRDVDFAAMSKPETRSRIQKLAAAVGDDREETGRSAEADLRWIWAQKSFSKLKEKVASTPILRHFRPELQPVVVVYANDWAISAALMQEHDDVFHPVMFASRTLKSNELNYGIVEKEVLALLRVLDPGHNLLVGREIKVLARYSTLAWLFRSSGLQGRLGQWAALLSPWTLEIVKCTKGEDEILGTIAATITPRAEVDQALIAIAPQKEPRRKIQAPIPTVYPGESLWVVSFDGSARVKRGGGAYSAILWKLPEWTVVKARSEYVDGLTVNEAEYRGLLLCMDLLEGEDQQRLVICGDSNLVIRQVRGEIDCKAPGLTILRQKALDRLLAWPDHELLHVKRDWNGSADSLAGAALQRQAGVEVEEDSDFEDLVTLNRLEEILVAKEAEEHPSAKINPVATRTTGDSRSLPTVLQEEVVRDLRIGRIKQTQDEEVWIAGLKKYLLGAVHDLPPEDVKSYHTVGSDYEVDLDGLLFYCPPAKRTTEERDGLMRLVVPEMLQQDVLHHYHSSLEGGHQGIGRTYQRIRDHFHWRGFYRSVQRYVGECVDCETGKGRPTLQGESPGNIQATYPFQIIAMDHIPSLPKSHKGNPELLIWVDLFTGYVIAKASASRTAQTIAESYEECAFRRFGASEVIRHDREPGFMADFFRSFNKILGQRQRATMAYRPQANGTAERMVQTTTRALKMYVQELDQRDWDEYAERLTFAINTAQDRIRGETPFYLVHGWDARSTLEATLPVGSTARRDREPRRWRYQIQRYYQQARSQVSERIREAISDRATRHNEEVQPHEIDIRSQVWLYLDRVKEGYARKLAHLWHGPFRVTEKIGEHAVKIETAGTEYRLFPVVHISKLKLVRTFPDRPTARLLDERSERVDLDEALLPEDSWTRDLDEDEYEVEKIADMRTGKRTRYGRIYREFLVHWRGYEDPTWVDEADLNCGALLHEFLRNHTSRNRFGVMQSHEEL</sequence>
<evidence type="ECO:0000256" key="2">
    <source>
        <dbReference type="SAM" id="MobiDB-lite"/>
    </source>
</evidence>
<reference evidence="5 6" key="1">
    <citation type="submission" date="2018-09" db="EMBL/GenBank/DDBJ databases">
        <title>Genomic investigation of the strawberry pathogen Phytophthora fragariae indicates pathogenicity is determined by transcriptional variation in three key races.</title>
        <authorList>
            <person name="Adams T.M."/>
            <person name="Armitage A.D."/>
            <person name="Sobczyk M.K."/>
            <person name="Bates H.J."/>
            <person name="Dunwell J.M."/>
            <person name="Nellist C.F."/>
            <person name="Harrison R.J."/>
        </authorList>
    </citation>
    <scope>NUCLEOTIDE SEQUENCE [LARGE SCALE GENOMIC DNA]</scope>
    <source>
        <strain evidence="5 6">SCRP324</strain>
    </source>
</reference>
<feature type="compositionally biased region" description="Polar residues" evidence="2">
    <location>
        <begin position="270"/>
        <end position="285"/>
    </location>
</feature>
<dbReference type="CDD" id="cd01647">
    <property type="entry name" value="RT_LTR"/>
    <property type="match status" value="1"/>
</dbReference>
<gene>
    <name evidence="5" type="ORF">PR002_g24766</name>
</gene>
<dbReference type="InterPro" id="IPR043502">
    <property type="entry name" value="DNA/RNA_pol_sf"/>
</dbReference>
<dbReference type="InterPro" id="IPR050951">
    <property type="entry name" value="Retrovirus_Pol_polyprotein"/>
</dbReference>
<dbReference type="Gene3D" id="2.40.50.40">
    <property type="match status" value="1"/>
</dbReference>
<dbReference type="PANTHER" id="PTHR37984">
    <property type="entry name" value="PROTEIN CBG26694"/>
    <property type="match status" value="1"/>
</dbReference>
<dbReference type="InterPro" id="IPR001584">
    <property type="entry name" value="Integrase_cat-core"/>
</dbReference>
<name>A0A6A3I9W2_9STRA</name>
<dbReference type="InterPro" id="IPR041577">
    <property type="entry name" value="RT_RNaseH_2"/>
</dbReference>
<comment type="caution">
    <text evidence="5">The sequence shown here is derived from an EMBL/GenBank/DDBJ whole genome shotgun (WGS) entry which is preliminary data.</text>
</comment>
<dbReference type="PROSITE" id="PS50994">
    <property type="entry name" value="INTEGRASE"/>
    <property type="match status" value="1"/>
</dbReference>
<evidence type="ECO:0000256" key="1">
    <source>
        <dbReference type="ARBA" id="ARBA00023268"/>
    </source>
</evidence>
<dbReference type="InterPro" id="IPR043128">
    <property type="entry name" value="Rev_trsase/Diguanyl_cyclase"/>
</dbReference>
<proteinExistence type="predicted"/>
<dbReference type="SUPFAM" id="SSF56672">
    <property type="entry name" value="DNA/RNA polymerases"/>
    <property type="match status" value="1"/>
</dbReference>
<dbReference type="InterPro" id="IPR012337">
    <property type="entry name" value="RNaseH-like_sf"/>
</dbReference>
<dbReference type="InterPro" id="IPR041588">
    <property type="entry name" value="Integrase_H2C2"/>
</dbReference>
<dbReference type="Gene3D" id="1.10.340.70">
    <property type="match status" value="1"/>
</dbReference>
<feature type="domain" description="Chromo" evidence="3">
    <location>
        <begin position="1595"/>
        <end position="1657"/>
    </location>
</feature>
<dbReference type="PROSITE" id="PS50013">
    <property type="entry name" value="CHROMO_2"/>
    <property type="match status" value="1"/>
</dbReference>
<dbReference type="SUPFAM" id="SSF54160">
    <property type="entry name" value="Chromo domain-like"/>
    <property type="match status" value="1"/>
</dbReference>
<dbReference type="Gene3D" id="3.30.420.10">
    <property type="entry name" value="Ribonuclease H-like superfamily/Ribonuclease H"/>
    <property type="match status" value="2"/>
</dbReference>
<dbReference type="Pfam" id="PF00078">
    <property type="entry name" value="RVT_1"/>
    <property type="match status" value="1"/>
</dbReference>
<dbReference type="InterPro" id="IPR000477">
    <property type="entry name" value="RT_dom"/>
</dbReference>
<dbReference type="GO" id="GO:0015074">
    <property type="term" value="P:DNA integration"/>
    <property type="evidence" value="ECO:0007669"/>
    <property type="project" value="InterPro"/>
</dbReference>